<dbReference type="AlphaFoldDB" id="A0A1G8MDI4"/>
<feature type="transmembrane region" description="Helical" evidence="1">
    <location>
        <begin position="27"/>
        <end position="46"/>
    </location>
</feature>
<evidence type="ECO:0000313" key="3">
    <source>
        <dbReference type="Proteomes" id="UP000198853"/>
    </source>
</evidence>
<sequence>MQEGGQLSQGDFSWFAQLFNIYDNMALGFWLLYIAVVVLSVIVFNLGFARKLPLLKNVVVYTGLVIGCFVLTFFAIFMPVVEALIAIAAVLGIYRIRLRIHKRKQQVAG</sequence>
<accession>A0A1G8MDI4</accession>
<organism evidence="2 3">
    <name type="scientific">Natribacillus halophilus</name>
    <dbReference type="NCBI Taxonomy" id="549003"/>
    <lineage>
        <taxon>Bacteria</taxon>
        <taxon>Bacillati</taxon>
        <taxon>Bacillota</taxon>
        <taxon>Bacilli</taxon>
        <taxon>Bacillales</taxon>
        <taxon>Bacillaceae</taxon>
        <taxon>Natribacillus</taxon>
    </lineage>
</organism>
<proteinExistence type="predicted"/>
<keyword evidence="1" id="KW-0812">Transmembrane</keyword>
<evidence type="ECO:0000256" key="1">
    <source>
        <dbReference type="SAM" id="Phobius"/>
    </source>
</evidence>
<name>A0A1G8MDI4_9BACI</name>
<dbReference type="Proteomes" id="UP000198853">
    <property type="component" value="Unassembled WGS sequence"/>
</dbReference>
<reference evidence="2 3" key="1">
    <citation type="submission" date="2016-10" db="EMBL/GenBank/DDBJ databases">
        <authorList>
            <person name="de Groot N.N."/>
        </authorList>
    </citation>
    <scope>NUCLEOTIDE SEQUENCE [LARGE SCALE GENOMIC DNA]</scope>
    <source>
        <strain evidence="2 3">DSM 21771</strain>
    </source>
</reference>
<keyword evidence="3" id="KW-1185">Reference proteome</keyword>
<feature type="transmembrane region" description="Helical" evidence="1">
    <location>
        <begin position="83"/>
        <end position="100"/>
    </location>
</feature>
<dbReference type="Pfam" id="PF14036">
    <property type="entry name" value="YlaH"/>
    <property type="match status" value="1"/>
</dbReference>
<keyword evidence="1" id="KW-0472">Membrane</keyword>
<evidence type="ECO:0000313" key="2">
    <source>
        <dbReference type="EMBL" id="SDI65420.1"/>
    </source>
</evidence>
<feature type="transmembrane region" description="Helical" evidence="1">
    <location>
        <begin position="58"/>
        <end position="77"/>
    </location>
</feature>
<dbReference type="InterPro" id="IPR025620">
    <property type="entry name" value="YlaH"/>
</dbReference>
<gene>
    <name evidence="2" type="ORF">SAMN04488123_10484</name>
</gene>
<protein>
    <submittedName>
        <fullName evidence="2">YlaH-like protein</fullName>
    </submittedName>
</protein>
<dbReference type="EMBL" id="FNEN01000004">
    <property type="protein sequence ID" value="SDI65420.1"/>
    <property type="molecule type" value="Genomic_DNA"/>
</dbReference>
<keyword evidence="1" id="KW-1133">Transmembrane helix</keyword>